<evidence type="ECO:0000256" key="3">
    <source>
        <dbReference type="ARBA" id="ARBA00022490"/>
    </source>
</evidence>
<evidence type="ECO:0000256" key="8">
    <source>
        <dbReference type="ARBA" id="ARBA00023212"/>
    </source>
</evidence>
<evidence type="ECO:0000256" key="9">
    <source>
        <dbReference type="ARBA" id="ARBA00023306"/>
    </source>
</evidence>
<dbReference type="GO" id="GO:0070652">
    <property type="term" value="C:HAUS complex"/>
    <property type="evidence" value="ECO:0007669"/>
    <property type="project" value="InterPro"/>
</dbReference>
<dbReference type="InterPro" id="IPR026243">
    <property type="entry name" value="HAUS1"/>
</dbReference>
<evidence type="ECO:0000256" key="2">
    <source>
        <dbReference type="ARBA" id="ARBA00005479"/>
    </source>
</evidence>
<evidence type="ECO:0000313" key="11">
    <source>
        <dbReference type="Proteomes" id="UP000233524"/>
    </source>
</evidence>
<evidence type="ECO:0000256" key="7">
    <source>
        <dbReference type="ARBA" id="ARBA00023054"/>
    </source>
</evidence>
<dbReference type="Proteomes" id="UP000233524">
    <property type="component" value="Unassembled WGS sequence"/>
</dbReference>
<dbReference type="InParanoid" id="A0A2N3N3Q4"/>
<comment type="subcellular location">
    <subcellularLocation>
        <location evidence="1">Cytoplasm</location>
        <location evidence="1">Cytoskeleton</location>
        <location evidence="1">Spindle</location>
    </subcellularLocation>
</comment>
<dbReference type="PANTHER" id="PTHR31570:SF1">
    <property type="entry name" value="HAUS AUGMIN-LIKE COMPLEX SUBUNIT 1"/>
    <property type="match status" value="1"/>
</dbReference>
<sequence length="334" mass="37012">MSAPHHYQPQLSHLAPSAAIFSPSVARVAASTARDWNYVDSWLSTKFHGRAPPSFERNPETLKALLALAAYNEAADEEQDVFTQAEAVALSEVGPAVPASTAFAAGKADDQALPRNGRALAEFLLDSVETSLTKEGRVALNAMANVAAQTGIAFPEPEQLGRKIVEMQGQSFALEQTSQRLDCMVDFLRKETDEANAVLRELHTDGFKPPTDLAKKNLELHKTIKLMADSLPELRNRLTSLSSHSPSINPRYTFKELEEEEARYLATLDRKKELESQVAAFQGLPSDSDVARAELDSLRSDLINIARKRDMVFENLVERESPKKRPPERTFKNN</sequence>
<dbReference type="EMBL" id="NLAX01000701">
    <property type="protein sequence ID" value="PKS07070.1"/>
    <property type="molecule type" value="Genomic_DNA"/>
</dbReference>
<keyword evidence="6" id="KW-0498">Mitosis</keyword>
<evidence type="ECO:0000256" key="5">
    <source>
        <dbReference type="ARBA" id="ARBA00022701"/>
    </source>
</evidence>
<organism evidence="10 11">
    <name type="scientific">Lomentospora prolificans</name>
    <dbReference type="NCBI Taxonomy" id="41688"/>
    <lineage>
        <taxon>Eukaryota</taxon>
        <taxon>Fungi</taxon>
        <taxon>Dikarya</taxon>
        <taxon>Ascomycota</taxon>
        <taxon>Pezizomycotina</taxon>
        <taxon>Sordariomycetes</taxon>
        <taxon>Hypocreomycetidae</taxon>
        <taxon>Microascales</taxon>
        <taxon>Microascaceae</taxon>
        <taxon>Lomentospora</taxon>
    </lineage>
</organism>
<keyword evidence="9" id="KW-0131">Cell cycle</keyword>
<reference evidence="10 11" key="1">
    <citation type="journal article" date="2017" name="G3 (Bethesda)">
        <title>First Draft Genome Sequence of the Pathogenic Fungus Lomentospora prolificans (Formerly Scedosporium prolificans).</title>
        <authorList>
            <person name="Luo R."/>
            <person name="Zimin A."/>
            <person name="Workman R."/>
            <person name="Fan Y."/>
            <person name="Pertea G."/>
            <person name="Grossman N."/>
            <person name="Wear M.P."/>
            <person name="Jia B."/>
            <person name="Miller H."/>
            <person name="Casadevall A."/>
            <person name="Timp W."/>
            <person name="Zhang S.X."/>
            <person name="Salzberg S.L."/>
        </authorList>
    </citation>
    <scope>NUCLEOTIDE SEQUENCE [LARGE SCALE GENOMIC DNA]</scope>
    <source>
        <strain evidence="10 11">JHH-5317</strain>
    </source>
</reference>
<dbReference type="GO" id="GO:0051301">
    <property type="term" value="P:cell division"/>
    <property type="evidence" value="ECO:0007669"/>
    <property type="project" value="UniProtKB-KW"/>
</dbReference>
<evidence type="ECO:0000256" key="6">
    <source>
        <dbReference type="ARBA" id="ARBA00022776"/>
    </source>
</evidence>
<comment type="caution">
    <text evidence="10">The sequence shown here is derived from an EMBL/GenBank/DDBJ whole genome shotgun (WGS) entry which is preliminary data.</text>
</comment>
<evidence type="ECO:0000256" key="1">
    <source>
        <dbReference type="ARBA" id="ARBA00004186"/>
    </source>
</evidence>
<proteinExistence type="inferred from homology"/>
<keyword evidence="11" id="KW-1185">Reference proteome</keyword>
<dbReference type="GO" id="GO:0051225">
    <property type="term" value="P:spindle assembly"/>
    <property type="evidence" value="ECO:0007669"/>
    <property type="project" value="InterPro"/>
</dbReference>
<dbReference type="GO" id="GO:0005819">
    <property type="term" value="C:spindle"/>
    <property type="evidence" value="ECO:0007669"/>
    <property type="project" value="UniProtKB-SubCell"/>
</dbReference>
<gene>
    <name evidence="10" type="ORF">jhhlp_005667</name>
</gene>
<keyword evidence="4" id="KW-0132">Cell division</keyword>
<dbReference type="GO" id="GO:0005829">
    <property type="term" value="C:cytosol"/>
    <property type="evidence" value="ECO:0007669"/>
    <property type="project" value="TreeGrafter"/>
</dbReference>
<dbReference type="VEuPathDB" id="FungiDB:jhhlp_005667"/>
<dbReference type="GO" id="GO:0005874">
    <property type="term" value="C:microtubule"/>
    <property type="evidence" value="ECO:0007669"/>
    <property type="project" value="UniProtKB-KW"/>
</dbReference>
<dbReference type="AlphaFoldDB" id="A0A2N3N3Q4"/>
<evidence type="ECO:0000256" key="4">
    <source>
        <dbReference type="ARBA" id="ARBA00022618"/>
    </source>
</evidence>
<comment type="similarity">
    <text evidence="2">Belongs to the HAUS1 family.</text>
</comment>
<keyword evidence="8" id="KW-0206">Cytoskeleton</keyword>
<protein>
    <submittedName>
        <fullName evidence="10">Uncharacterized protein</fullName>
    </submittedName>
</protein>
<dbReference type="OrthoDB" id="5372507at2759"/>
<evidence type="ECO:0000313" key="10">
    <source>
        <dbReference type="EMBL" id="PKS07070.1"/>
    </source>
</evidence>
<keyword evidence="5" id="KW-0493">Microtubule</keyword>
<dbReference type="PANTHER" id="PTHR31570">
    <property type="entry name" value="HAUS AUGMIN-LIKE COMPLEX SUBUNIT 1"/>
    <property type="match status" value="1"/>
</dbReference>
<keyword evidence="7" id="KW-0175">Coiled coil</keyword>
<name>A0A2N3N3Q4_9PEZI</name>
<accession>A0A2N3N3Q4</accession>
<keyword evidence="3" id="KW-0963">Cytoplasm</keyword>